<dbReference type="CDD" id="cd04056">
    <property type="entry name" value="Peptidases_S53"/>
    <property type="match status" value="1"/>
</dbReference>
<dbReference type="EMBL" id="JACHFK010000004">
    <property type="protein sequence ID" value="MBB5376700.1"/>
    <property type="molecule type" value="Genomic_DNA"/>
</dbReference>
<keyword evidence="4" id="KW-0378">Hydrolase</keyword>
<dbReference type="Pfam" id="PF00082">
    <property type="entry name" value="Peptidase_S8"/>
    <property type="match status" value="1"/>
</dbReference>
<dbReference type="GO" id="GO:0008240">
    <property type="term" value="F:tripeptidyl-peptidase activity"/>
    <property type="evidence" value="ECO:0007669"/>
    <property type="project" value="TreeGrafter"/>
</dbReference>
<dbReference type="Pfam" id="PF09286">
    <property type="entry name" value="Pro-kuma_activ"/>
    <property type="match status" value="1"/>
</dbReference>
<comment type="caution">
    <text evidence="11">The sequence shown here is derived from an EMBL/GenBank/DDBJ whole genome shotgun (WGS) entry which is preliminary data.</text>
</comment>
<dbReference type="SMART" id="SM00944">
    <property type="entry name" value="Pro-kuma_activ"/>
    <property type="match status" value="1"/>
</dbReference>
<evidence type="ECO:0000313" key="10">
    <source>
        <dbReference type="EMBL" id="GHF65799.1"/>
    </source>
</evidence>
<evidence type="ECO:0000313" key="12">
    <source>
        <dbReference type="Proteomes" id="UP000539473"/>
    </source>
</evidence>
<evidence type="ECO:0000256" key="2">
    <source>
        <dbReference type="ARBA" id="ARBA00022670"/>
    </source>
</evidence>
<dbReference type="AlphaFoldDB" id="A0A7W8NQE3"/>
<keyword evidence="5" id="KW-0720">Serine protease</keyword>
<keyword evidence="7" id="KW-0865">Zymogen</keyword>
<accession>A0A7W8NQE3</accession>
<reference evidence="10" key="1">
    <citation type="journal article" date="2014" name="Int. J. Syst. Evol. Microbiol.">
        <title>Complete genome of a new Firmicutes species belonging to the dominant human colonic microbiota ('Ruminococcus bicirculans') reveals two chromosomes and a selective capacity to utilize plant glucans.</title>
        <authorList>
            <consortium name="NISC Comparative Sequencing Program"/>
            <person name="Wegmann U."/>
            <person name="Louis P."/>
            <person name="Goesmann A."/>
            <person name="Henrissat B."/>
            <person name="Duncan S.H."/>
            <person name="Flint H.J."/>
        </authorList>
    </citation>
    <scope>NUCLEOTIDE SEQUENCE</scope>
    <source>
        <strain evidence="10">CGMCC 1.18437</strain>
    </source>
</reference>
<dbReference type="GO" id="GO:0046872">
    <property type="term" value="F:metal ion binding"/>
    <property type="evidence" value="ECO:0007669"/>
    <property type="project" value="UniProtKB-KW"/>
</dbReference>
<feature type="domain" description="Peptidase S53" evidence="9">
    <location>
        <begin position="176"/>
        <end position="520"/>
    </location>
</feature>
<reference evidence="10" key="4">
    <citation type="submission" date="2024-05" db="EMBL/GenBank/DDBJ databases">
        <authorList>
            <person name="Sun Q."/>
            <person name="Zhou Y."/>
        </authorList>
    </citation>
    <scope>NUCLEOTIDE SEQUENCE</scope>
    <source>
        <strain evidence="10">CGMCC 1.18437</strain>
    </source>
</reference>
<dbReference type="Proteomes" id="UP000539473">
    <property type="component" value="Unassembled WGS sequence"/>
</dbReference>
<feature type="region of interest" description="Disordered" evidence="8">
    <location>
        <begin position="505"/>
        <end position="525"/>
    </location>
</feature>
<evidence type="ECO:0000256" key="7">
    <source>
        <dbReference type="ARBA" id="ARBA00023145"/>
    </source>
</evidence>
<reference evidence="13" key="2">
    <citation type="journal article" date="2019" name="Int. J. Syst. Evol. Microbiol.">
        <title>The Global Catalogue of Microorganisms (GCM) 10K type strain sequencing project: providing services to taxonomists for standard genome sequencing and annotation.</title>
        <authorList>
            <consortium name="The Broad Institute Genomics Platform"/>
            <consortium name="The Broad Institute Genome Sequencing Center for Infectious Disease"/>
            <person name="Wu L."/>
            <person name="Ma J."/>
        </authorList>
    </citation>
    <scope>NUCLEOTIDE SEQUENCE [LARGE SCALE GENOMIC DNA]</scope>
    <source>
        <strain evidence="13">CGMCC 1.18437</strain>
    </source>
</reference>
<comment type="cofactor">
    <cofactor evidence="1">
        <name>Ca(2+)</name>
        <dbReference type="ChEBI" id="CHEBI:29108"/>
    </cofactor>
</comment>
<dbReference type="GO" id="GO:0006508">
    <property type="term" value="P:proteolysis"/>
    <property type="evidence" value="ECO:0007669"/>
    <property type="project" value="UniProtKB-KW"/>
</dbReference>
<gene>
    <name evidence="10" type="ORF">GCM10017781_46900</name>
    <name evidence="11" type="ORF">HNQ07_002164</name>
</gene>
<dbReference type="RefSeq" id="WP_184111523.1">
    <property type="nucleotide sequence ID" value="NZ_BNAJ01000026.1"/>
</dbReference>
<evidence type="ECO:0000313" key="13">
    <source>
        <dbReference type="Proteomes" id="UP000619376"/>
    </source>
</evidence>
<name>A0A7W8NQE3_9DEIO</name>
<dbReference type="PANTHER" id="PTHR14218">
    <property type="entry name" value="PROTEASE S8 TRIPEPTIDYL PEPTIDASE I CLN2"/>
    <property type="match status" value="1"/>
</dbReference>
<reference evidence="11 12" key="3">
    <citation type="submission" date="2020-08" db="EMBL/GenBank/DDBJ databases">
        <title>Genomic Encyclopedia of Type Strains, Phase IV (KMG-IV): sequencing the most valuable type-strain genomes for metagenomic binning, comparative biology and taxonomic classification.</title>
        <authorList>
            <person name="Goeker M."/>
        </authorList>
    </citation>
    <scope>NUCLEOTIDE SEQUENCE [LARGE SCALE GENOMIC DNA]</scope>
    <source>
        <strain evidence="11 12">DSM 27521</strain>
    </source>
</reference>
<dbReference type="PANTHER" id="PTHR14218:SF15">
    <property type="entry name" value="TRIPEPTIDYL-PEPTIDASE 1"/>
    <property type="match status" value="1"/>
</dbReference>
<dbReference type="GO" id="GO:0004252">
    <property type="term" value="F:serine-type endopeptidase activity"/>
    <property type="evidence" value="ECO:0007669"/>
    <property type="project" value="InterPro"/>
</dbReference>
<keyword evidence="6" id="KW-0106">Calcium</keyword>
<dbReference type="EMBL" id="BNAJ01000026">
    <property type="protein sequence ID" value="GHF65799.1"/>
    <property type="molecule type" value="Genomic_DNA"/>
</dbReference>
<dbReference type="Gene3D" id="3.40.50.200">
    <property type="entry name" value="Peptidase S8/S53 domain"/>
    <property type="match status" value="1"/>
</dbReference>
<evidence type="ECO:0000256" key="6">
    <source>
        <dbReference type="ARBA" id="ARBA00022837"/>
    </source>
</evidence>
<evidence type="ECO:0000259" key="9">
    <source>
        <dbReference type="PROSITE" id="PS51695"/>
    </source>
</evidence>
<dbReference type="InterPro" id="IPR036852">
    <property type="entry name" value="Peptidase_S8/S53_dom_sf"/>
</dbReference>
<dbReference type="SUPFAM" id="SSF52743">
    <property type="entry name" value="Subtilisin-like"/>
    <property type="match status" value="1"/>
</dbReference>
<organism evidence="11 12">
    <name type="scientific">Deinococcus metalli</name>
    <dbReference type="NCBI Taxonomy" id="1141878"/>
    <lineage>
        <taxon>Bacteria</taxon>
        <taxon>Thermotogati</taxon>
        <taxon>Deinococcota</taxon>
        <taxon>Deinococci</taxon>
        <taxon>Deinococcales</taxon>
        <taxon>Deinococcaceae</taxon>
        <taxon>Deinococcus</taxon>
    </lineage>
</organism>
<dbReference type="CDD" id="cd11377">
    <property type="entry name" value="Pro-peptidase_S53"/>
    <property type="match status" value="1"/>
</dbReference>
<keyword evidence="2" id="KW-0645">Protease</keyword>
<evidence type="ECO:0000256" key="5">
    <source>
        <dbReference type="ARBA" id="ARBA00022825"/>
    </source>
</evidence>
<evidence type="ECO:0000313" key="11">
    <source>
        <dbReference type="EMBL" id="MBB5376700.1"/>
    </source>
</evidence>
<dbReference type="InterPro" id="IPR000209">
    <property type="entry name" value="Peptidase_S8/S53_dom"/>
</dbReference>
<dbReference type="PROSITE" id="PS51695">
    <property type="entry name" value="SEDOLISIN"/>
    <property type="match status" value="1"/>
</dbReference>
<dbReference type="SUPFAM" id="SSF54897">
    <property type="entry name" value="Protease propeptides/inhibitors"/>
    <property type="match status" value="1"/>
</dbReference>
<dbReference type="InterPro" id="IPR030400">
    <property type="entry name" value="Sedolisin_dom"/>
</dbReference>
<keyword evidence="13" id="KW-1185">Reference proteome</keyword>
<evidence type="ECO:0000256" key="3">
    <source>
        <dbReference type="ARBA" id="ARBA00022723"/>
    </source>
</evidence>
<protein>
    <submittedName>
        <fullName evidence="11">Kumamolisin</fullName>
    </submittedName>
</protein>
<keyword evidence="3" id="KW-0479">Metal-binding</keyword>
<proteinExistence type="predicted"/>
<evidence type="ECO:0000256" key="8">
    <source>
        <dbReference type="SAM" id="MobiDB-lite"/>
    </source>
</evidence>
<sequence length="525" mass="53956">MSRKVRPASIAVTGSSRALPAAARPMGAPQPDETLDVTLRLRAPAVQPRGVPAQPMTRTAFAREYGASADDLTRVEDFAREHGLDTVESSAARRTVILRGSVAQMQEAFGVTLGLYENDGVTFRGRSGPVHVPADLAGIVEGVFGLDDRPQARPQFRLGSPVGQPGVAFPHAAGHGYTPVELAQAYQFPPGDGAGQTIAIIELGGGYTEADLSAYFTGLGLTTPAVTAVEVNGGRNDPSGDPSSADGEVLLDIEVAGAVAPGARIAVYFAPNTDAGFLNAITTAVHDAERRPSVVSISWGAAEAAWTEQAMRAMDDAFHDAAMLGVTVLCAAGDDGSGDRVGDGLAHTDFPASSPWATGCGGTRLDLDGGGRIAREVVWNTPGHGATGGGVSDVFPVPDYQQRVGVPPSANPGRRVGRGVPDIAGVADPQTGYRVRVDGQDMVIGGTSAVAPLWAGLVARLNAGREQPLGFLNPLLYGAGAQRDITSGDNGAYRAADGWDACTGLGSPDGQRWPALAGTGTAEQP</sequence>
<evidence type="ECO:0000256" key="1">
    <source>
        <dbReference type="ARBA" id="ARBA00001913"/>
    </source>
</evidence>
<dbReference type="Proteomes" id="UP000619376">
    <property type="component" value="Unassembled WGS sequence"/>
</dbReference>
<dbReference type="InterPro" id="IPR015366">
    <property type="entry name" value="S53_propep"/>
</dbReference>
<dbReference type="InterPro" id="IPR050819">
    <property type="entry name" value="Tripeptidyl-peptidase_I"/>
</dbReference>
<evidence type="ECO:0000256" key="4">
    <source>
        <dbReference type="ARBA" id="ARBA00022801"/>
    </source>
</evidence>